<keyword evidence="3" id="KW-1185">Reference proteome</keyword>
<sequence>MRTKSFLIGLCGVVITSALLILFSSAGQQNENLKNIVSQTHQQIREFQENLVAVRKKLDIDVKYLELLGFTQPIYNGTRYNFTIVTYIQSGQTASAILLSQNIALKLPNEVLLIYNLGLSEDDTRALSAYCNNSKCSVITYEKLTEFPSYVNDDRTLHAFRPLIIKDALTRSKTILFMENSIRVKGSSKDISVYLKRVSESGVLGWTTRQAVSTRTHPKMFEYFQTDPESFLFVPMVSLDVVIFLDTDTVNQNIMLPWIKCTLTNECIHPIGAQSIGCRYDKKPLYRYSGCHAYDASAFNIVLGLTWNFDETKYSTHFDSNLFYQESLEEATRNLENKRKNISDTSESFTDE</sequence>
<dbReference type="OrthoDB" id="6414280at2759"/>
<feature type="non-terminal residue" evidence="2">
    <location>
        <position position="352"/>
    </location>
</feature>
<evidence type="ECO:0000313" key="2">
    <source>
        <dbReference type="EMBL" id="KAJ6641409.1"/>
    </source>
</evidence>
<dbReference type="EMBL" id="WJQU01000002">
    <property type="protein sequence ID" value="KAJ6641409.1"/>
    <property type="molecule type" value="Genomic_DNA"/>
</dbReference>
<organism evidence="2 3">
    <name type="scientific">Pseudolycoriella hygida</name>
    <dbReference type="NCBI Taxonomy" id="35572"/>
    <lineage>
        <taxon>Eukaryota</taxon>
        <taxon>Metazoa</taxon>
        <taxon>Ecdysozoa</taxon>
        <taxon>Arthropoda</taxon>
        <taxon>Hexapoda</taxon>
        <taxon>Insecta</taxon>
        <taxon>Pterygota</taxon>
        <taxon>Neoptera</taxon>
        <taxon>Endopterygota</taxon>
        <taxon>Diptera</taxon>
        <taxon>Nematocera</taxon>
        <taxon>Sciaroidea</taxon>
        <taxon>Sciaridae</taxon>
        <taxon>Pseudolycoriella</taxon>
    </lineage>
</organism>
<dbReference type="PANTHER" id="PTHR31389:SF4">
    <property type="entry name" value="LD39211P"/>
    <property type="match status" value="1"/>
</dbReference>
<evidence type="ECO:0000256" key="1">
    <source>
        <dbReference type="SAM" id="Coils"/>
    </source>
</evidence>
<comment type="caution">
    <text evidence="2">The sequence shown here is derived from an EMBL/GenBank/DDBJ whole genome shotgun (WGS) entry which is preliminary data.</text>
</comment>
<gene>
    <name evidence="2" type="ORF">Bhyg_06348</name>
</gene>
<keyword evidence="1" id="KW-0175">Coiled coil</keyword>
<accession>A0A9Q0N2G0</accession>
<dbReference type="Proteomes" id="UP001151699">
    <property type="component" value="Chromosome B"/>
</dbReference>
<proteinExistence type="predicted"/>
<feature type="coiled-coil region" evidence="1">
    <location>
        <begin position="321"/>
        <end position="348"/>
    </location>
</feature>
<dbReference type="PANTHER" id="PTHR31389">
    <property type="entry name" value="LD39211P"/>
    <property type="match status" value="1"/>
</dbReference>
<dbReference type="AlphaFoldDB" id="A0A9Q0N2G0"/>
<protein>
    <submittedName>
        <fullName evidence="2">Uncharacterized protein</fullName>
    </submittedName>
</protein>
<name>A0A9Q0N2G0_9DIPT</name>
<reference evidence="2" key="1">
    <citation type="submission" date="2022-07" db="EMBL/GenBank/DDBJ databases">
        <authorList>
            <person name="Trinca V."/>
            <person name="Uliana J.V.C."/>
            <person name="Torres T.T."/>
            <person name="Ward R.J."/>
            <person name="Monesi N."/>
        </authorList>
    </citation>
    <scope>NUCLEOTIDE SEQUENCE</scope>
    <source>
        <strain evidence="2">HSMRA1968</strain>
        <tissue evidence="2">Whole embryos</tissue>
    </source>
</reference>
<evidence type="ECO:0000313" key="3">
    <source>
        <dbReference type="Proteomes" id="UP001151699"/>
    </source>
</evidence>